<dbReference type="Pfam" id="PF14016">
    <property type="entry name" value="DUF4232"/>
    <property type="match status" value="1"/>
</dbReference>
<keyword evidence="5" id="KW-1185">Reference proteome</keyword>
<feature type="region of interest" description="Disordered" evidence="1">
    <location>
        <begin position="23"/>
        <end position="50"/>
    </location>
</feature>
<organism evidence="4 5">
    <name type="scientific">Streptomyces plumbiresistens</name>
    <dbReference type="NCBI Taxonomy" id="511811"/>
    <lineage>
        <taxon>Bacteria</taxon>
        <taxon>Bacillati</taxon>
        <taxon>Actinomycetota</taxon>
        <taxon>Actinomycetes</taxon>
        <taxon>Kitasatosporales</taxon>
        <taxon>Streptomycetaceae</taxon>
        <taxon>Streptomyces</taxon>
    </lineage>
</organism>
<feature type="signal peptide" evidence="2">
    <location>
        <begin position="1"/>
        <end position="26"/>
    </location>
</feature>
<evidence type="ECO:0000313" key="5">
    <source>
        <dbReference type="Proteomes" id="UP001500456"/>
    </source>
</evidence>
<evidence type="ECO:0000259" key="3">
    <source>
        <dbReference type="Pfam" id="PF14016"/>
    </source>
</evidence>
<feature type="compositionally biased region" description="Polar residues" evidence="1">
    <location>
        <begin position="30"/>
        <end position="43"/>
    </location>
</feature>
<name>A0ABP7SNX1_9ACTN</name>
<protein>
    <submittedName>
        <fullName evidence="4">DUF4232 domain-containing protein</fullName>
    </submittedName>
</protein>
<keyword evidence="2" id="KW-0732">Signal</keyword>
<gene>
    <name evidence="4" type="ORF">GCM10022232_66330</name>
</gene>
<evidence type="ECO:0000256" key="2">
    <source>
        <dbReference type="SAM" id="SignalP"/>
    </source>
</evidence>
<evidence type="ECO:0000313" key="4">
    <source>
        <dbReference type="EMBL" id="GAA4014392.1"/>
    </source>
</evidence>
<reference evidence="5" key="1">
    <citation type="journal article" date="2019" name="Int. J. Syst. Evol. Microbiol.">
        <title>The Global Catalogue of Microorganisms (GCM) 10K type strain sequencing project: providing services to taxonomists for standard genome sequencing and annotation.</title>
        <authorList>
            <consortium name="The Broad Institute Genomics Platform"/>
            <consortium name="The Broad Institute Genome Sequencing Center for Infectious Disease"/>
            <person name="Wu L."/>
            <person name="Ma J."/>
        </authorList>
    </citation>
    <scope>NUCLEOTIDE SEQUENCE [LARGE SCALE GENOMIC DNA]</scope>
    <source>
        <strain evidence="5">JCM 16924</strain>
    </source>
</reference>
<evidence type="ECO:0000256" key="1">
    <source>
        <dbReference type="SAM" id="MobiDB-lite"/>
    </source>
</evidence>
<dbReference type="RefSeq" id="WP_345568449.1">
    <property type="nucleotide sequence ID" value="NZ_BAAAZX010000022.1"/>
</dbReference>
<comment type="caution">
    <text evidence="4">The sequence shown here is derived from an EMBL/GenBank/DDBJ whole genome shotgun (WGS) entry which is preliminary data.</text>
</comment>
<dbReference type="EMBL" id="BAAAZX010000022">
    <property type="protein sequence ID" value="GAA4014392.1"/>
    <property type="molecule type" value="Genomic_DNA"/>
</dbReference>
<accession>A0ABP7SNX1</accession>
<dbReference type="Proteomes" id="UP001500456">
    <property type="component" value="Unassembled WGS sequence"/>
</dbReference>
<proteinExistence type="predicted"/>
<feature type="domain" description="DUF4232" evidence="3">
    <location>
        <begin position="161"/>
        <end position="299"/>
    </location>
</feature>
<sequence length="303" mass="31246">MRRATPLLPVLVAAALLVTGCGSERAGSPSAGSGATPRSSVSPVSDPGLDGVRVTGVTLPAPPTPGTVSAYSPVSATYEVVNDSSEALTYTILFDFTTATGAVMTNTRQTVHDVEPGRTVRRTVEMPLSTMGGGDLDVTRVKVSEVTSVPAAEAPAAPDTCPASGVDVTVDEGDAAMGLRVVGLWLRNCGTADYHVEGYPRLTLLDEDREPVEGVRVLKGSGDITSSVTGAEDPPRTVTLKPGERARAVLVWRNTTEAGLEAVNAPFVRVHAKAGAAPATVTPHLDLGTTGKLGVGPWTAQER</sequence>
<feature type="chain" id="PRO_5046494303" evidence="2">
    <location>
        <begin position="27"/>
        <end position="303"/>
    </location>
</feature>
<dbReference type="InterPro" id="IPR025326">
    <property type="entry name" value="DUF4232"/>
</dbReference>
<dbReference type="PROSITE" id="PS51257">
    <property type="entry name" value="PROKAR_LIPOPROTEIN"/>
    <property type="match status" value="1"/>
</dbReference>